<proteinExistence type="predicted"/>
<reference evidence="1 2" key="1">
    <citation type="submission" date="2022-02" db="EMBL/GenBank/DDBJ databases">
        <title>Mesosutterella porci, a novel member of the family Sutterellaceae from pig feces.</title>
        <authorList>
            <person name="Wylensek D."/>
            <person name="Clavel T."/>
        </authorList>
    </citation>
    <scope>NUCLEOTIDE SEQUENCE [LARGE SCALE GENOMIC DNA]</scope>
    <source>
        <strain evidence="2">oilRF-744-wt-GAM-9</strain>
    </source>
</reference>
<evidence type="ECO:0000313" key="2">
    <source>
        <dbReference type="Proteomes" id="UP001297600"/>
    </source>
</evidence>
<protein>
    <recommendedName>
        <fullName evidence="3">Cupin</fullName>
    </recommendedName>
</protein>
<name>A0ABS9MR41_9BURK</name>
<dbReference type="PANTHER" id="PTHR37694:SF1">
    <property type="entry name" value="SLR8022 PROTEIN"/>
    <property type="match status" value="1"/>
</dbReference>
<dbReference type="PANTHER" id="PTHR37694">
    <property type="entry name" value="SLR8022 PROTEIN"/>
    <property type="match status" value="1"/>
</dbReference>
<accession>A0ABS9MR41</accession>
<evidence type="ECO:0008006" key="3">
    <source>
        <dbReference type="Google" id="ProtNLM"/>
    </source>
</evidence>
<dbReference type="Gene3D" id="2.60.120.10">
    <property type="entry name" value="Jelly Rolls"/>
    <property type="match status" value="2"/>
</dbReference>
<dbReference type="SUPFAM" id="SSF51182">
    <property type="entry name" value="RmlC-like cupins"/>
    <property type="match status" value="1"/>
</dbReference>
<dbReference type="InterPro" id="IPR011051">
    <property type="entry name" value="RmlC_Cupin_sf"/>
</dbReference>
<sequence length="217" mass="22083">MKGIAGKVFSLAGENAPAAGCTISTSLSETGRYAISCFSLAAGTDIGSELYEHPKIWLLLEGQAEALAGGKAAGLKAGDLFLTPVGNPVGIRSAEGAVYLEISLKSPARVNPVLRPGAAAHITEILPLQPGRIVNLDLVASPSLKFALMSFGAGTGLSEHAAPGDALVLALSGEGLIGYEGEKHPIRAGENFKFAAGGRHSVGAPSGFQMALLLELP</sequence>
<dbReference type="EMBL" id="JAKNCT010000003">
    <property type="protein sequence ID" value="MCG5030488.1"/>
    <property type="molecule type" value="Genomic_DNA"/>
</dbReference>
<dbReference type="Proteomes" id="UP001297600">
    <property type="component" value="Unassembled WGS sequence"/>
</dbReference>
<comment type="caution">
    <text evidence="1">The sequence shown here is derived from an EMBL/GenBank/DDBJ whole genome shotgun (WGS) entry which is preliminary data.</text>
</comment>
<gene>
    <name evidence="1" type="ORF">MAF45_03375</name>
</gene>
<dbReference type="InterPro" id="IPR014710">
    <property type="entry name" value="RmlC-like_jellyroll"/>
</dbReference>
<dbReference type="RefSeq" id="WP_237978143.1">
    <property type="nucleotide sequence ID" value="NZ_JAKNCT010000003.1"/>
</dbReference>
<dbReference type="CDD" id="cd02230">
    <property type="entry name" value="cupin_HP0902-like"/>
    <property type="match status" value="1"/>
</dbReference>
<organism evidence="1 2">
    <name type="scientific">Mesosutterella porci</name>
    <dbReference type="NCBI Taxonomy" id="2915351"/>
    <lineage>
        <taxon>Bacteria</taxon>
        <taxon>Pseudomonadati</taxon>
        <taxon>Pseudomonadota</taxon>
        <taxon>Betaproteobacteria</taxon>
        <taxon>Burkholderiales</taxon>
        <taxon>Sutterellaceae</taxon>
        <taxon>Mesosutterella</taxon>
    </lineage>
</organism>
<evidence type="ECO:0000313" key="1">
    <source>
        <dbReference type="EMBL" id="MCG5030488.1"/>
    </source>
</evidence>
<keyword evidence="2" id="KW-1185">Reference proteome</keyword>